<feature type="transmembrane region" description="Helical" evidence="11">
    <location>
        <begin position="231"/>
        <end position="256"/>
    </location>
</feature>
<feature type="transmembrane region" description="Helical" evidence="11">
    <location>
        <begin position="313"/>
        <end position="334"/>
    </location>
</feature>
<feature type="transmembrane region" description="Helical" evidence="11">
    <location>
        <begin position="182"/>
        <end position="203"/>
    </location>
</feature>
<evidence type="ECO:0000256" key="9">
    <source>
        <dbReference type="ARBA" id="ARBA00025439"/>
    </source>
</evidence>
<feature type="transmembrane region" description="Helical" evidence="11">
    <location>
        <begin position="115"/>
        <end position="137"/>
    </location>
</feature>
<dbReference type="GO" id="GO:0005886">
    <property type="term" value="C:plasma membrane"/>
    <property type="evidence" value="ECO:0007669"/>
    <property type="project" value="UniProtKB-SubCell"/>
</dbReference>
<comment type="subcellular location">
    <subcellularLocation>
        <location evidence="1">Cell membrane</location>
        <topology evidence="1">Multi-pass membrane protein</topology>
    </subcellularLocation>
</comment>
<keyword evidence="13" id="KW-1185">Reference proteome</keyword>
<feature type="transmembrane region" description="Helical" evidence="11">
    <location>
        <begin position="89"/>
        <end position="109"/>
    </location>
</feature>
<dbReference type="PANTHER" id="PTHR32196:SF29">
    <property type="entry name" value="AUTOINDUCER 2 IMPORT SYSTEM PERMEASE PROTEIN LSRC"/>
    <property type="match status" value="1"/>
</dbReference>
<keyword evidence="7 11" id="KW-1133">Transmembrane helix</keyword>
<evidence type="ECO:0000256" key="8">
    <source>
        <dbReference type="ARBA" id="ARBA00023136"/>
    </source>
</evidence>
<reference evidence="12 13" key="1">
    <citation type="submission" date="2020-07" db="EMBL/GenBank/DDBJ databases">
        <title>Sequencing the genomes of 1000 actinobacteria strains.</title>
        <authorList>
            <person name="Klenk H.-P."/>
        </authorList>
    </citation>
    <scope>NUCLEOTIDE SEQUENCE [LARGE SCALE GENOMIC DNA]</scope>
    <source>
        <strain evidence="12 13">DSM 23141</strain>
    </source>
</reference>
<evidence type="ECO:0000256" key="6">
    <source>
        <dbReference type="ARBA" id="ARBA00022692"/>
    </source>
</evidence>
<evidence type="ECO:0000256" key="3">
    <source>
        <dbReference type="ARBA" id="ARBA00022448"/>
    </source>
</evidence>
<keyword evidence="5" id="KW-0997">Cell inner membrane</keyword>
<evidence type="ECO:0000313" key="12">
    <source>
        <dbReference type="EMBL" id="NYG97489.1"/>
    </source>
</evidence>
<dbReference type="AlphaFoldDB" id="A0A852YI88"/>
<keyword evidence="3" id="KW-0813">Transport</keyword>
<feature type="transmembrane region" description="Helical" evidence="11">
    <location>
        <begin position="288"/>
        <end position="307"/>
    </location>
</feature>
<feature type="transmembrane region" description="Helical" evidence="11">
    <location>
        <begin position="31"/>
        <end position="52"/>
    </location>
</feature>
<comment type="subunit">
    <text evidence="2">The complex is composed of two ATP-binding proteins (LsrA), two transmembrane proteins (LsrC and LsrD) and a solute-binding protein (LsrB).</text>
</comment>
<dbReference type="CDD" id="cd06579">
    <property type="entry name" value="TM_PBP1_transp_AraH_like"/>
    <property type="match status" value="1"/>
</dbReference>
<proteinExistence type="predicted"/>
<keyword evidence="12" id="KW-0762">Sugar transport</keyword>
<dbReference type="Proteomes" id="UP000553888">
    <property type="component" value="Unassembled WGS sequence"/>
</dbReference>
<evidence type="ECO:0000256" key="5">
    <source>
        <dbReference type="ARBA" id="ARBA00022519"/>
    </source>
</evidence>
<evidence type="ECO:0000256" key="2">
    <source>
        <dbReference type="ARBA" id="ARBA00011262"/>
    </source>
</evidence>
<feature type="transmembrane region" description="Helical" evidence="11">
    <location>
        <begin position="58"/>
        <end position="77"/>
    </location>
</feature>
<evidence type="ECO:0000256" key="1">
    <source>
        <dbReference type="ARBA" id="ARBA00004651"/>
    </source>
</evidence>
<dbReference type="EMBL" id="JACBZY010000001">
    <property type="protein sequence ID" value="NYG97489.1"/>
    <property type="molecule type" value="Genomic_DNA"/>
</dbReference>
<evidence type="ECO:0000313" key="13">
    <source>
        <dbReference type="Proteomes" id="UP000553888"/>
    </source>
</evidence>
<feature type="transmembrane region" description="Helical" evidence="11">
    <location>
        <begin position="262"/>
        <end position="281"/>
    </location>
</feature>
<evidence type="ECO:0000256" key="7">
    <source>
        <dbReference type="ARBA" id="ARBA00022989"/>
    </source>
</evidence>
<keyword evidence="8 11" id="KW-0472">Membrane</keyword>
<evidence type="ECO:0000256" key="11">
    <source>
        <dbReference type="SAM" id="Phobius"/>
    </source>
</evidence>
<gene>
    <name evidence="12" type="ORF">BJ979_000115</name>
</gene>
<dbReference type="Pfam" id="PF02653">
    <property type="entry name" value="BPD_transp_2"/>
    <property type="match status" value="1"/>
</dbReference>
<name>A0A852YI88_9MICO</name>
<keyword evidence="6 11" id="KW-0812">Transmembrane</keyword>
<protein>
    <recommendedName>
        <fullName evidence="10">Autoinducer 2 import system permease protein LsrC</fullName>
    </recommendedName>
</protein>
<comment type="caution">
    <text evidence="12">The sequence shown here is derived from an EMBL/GenBank/DDBJ whole genome shotgun (WGS) entry which is preliminary data.</text>
</comment>
<feature type="transmembrane region" description="Helical" evidence="11">
    <location>
        <begin position="144"/>
        <end position="162"/>
    </location>
</feature>
<dbReference type="PANTHER" id="PTHR32196">
    <property type="entry name" value="ABC TRANSPORTER PERMEASE PROTEIN YPHD-RELATED-RELATED"/>
    <property type="match status" value="1"/>
</dbReference>
<accession>A0A852YI88</accession>
<dbReference type="RefSeq" id="WP_218853401.1">
    <property type="nucleotide sequence ID" value="NZ_JACBZY010000001.1"/>
</dbReference>
<evidence type="ECO:0000256" key="10">
    <source>
        <dbReference type="ARBA" id="ARBA00039382"/>
    </source>
</evidence>
<dbReference type="InterPro" id="IPR001851">
    <property type="entry name" value="ABC_transp_permease"/>
</dbReference>
<keyword evidence="4" id="KW-1003">Cell membrane</keyword>
<evidence type="ECO:0000256" key="4">
    <source>
        <dbReference type="ARBA" id="ARBA00022475"/>
    </source>
</evidence>
<comment type="function">
    <text evidence="9">Part of the ABC transporter complex LsrABCD involved in autoinducer 2 (AI-2) import. Probably responsible for the translocation of the substrate across the membrane.</text>
</comment>
<organism evidence="12 13">
    <name type="scientific">Schumannella luteola</name>
    <dbReference type="NCBI Taxonomy" id="472059"/>
    <lineage>
        <taxon>Bacteria</taxon>
        <taxon>Bacillati</taxon>
        <taxon>Actinomycetota</taxon>
        <taxon>Actinomycetes</taxon>
        <taxon>Micrococcales</taxon>
        <taxon>Microbacteriaceae</taxon>
        <taxon>Schumannella</taxon>
    </lineage>
</organism>
<dbReference type="GO" id="GO:0022857">
    <property type="term" value="F:transmembrane transporter activity"/>
    <property type="evidence" value="ECO:0007669"/>
    <property type="project" value="InterPro"/>
</dbReference>
<sequence length="339" mass="34819">MNSARTTVITVPSGRSPFLGSVVRNVRELSVLPGLIIVAVIGAIVSPAFLTAPNLTLILRQSAELGIVVIGLTFILLTGKLDISLESTVGLAPMVAAWLLIPAAMGGLGTMINPFVAILLTLVIGALIGLFNGLLVVKVKLDPFIVSLAMLILLRGITLGVSQGKTLAGLPDAFRYIGSARWFGVPAAIWVTGILFVIAALVLRYTAWGRALYAIGGNADAARAAGIRVDAVLITTFIVASTLASFAGLMLAGRLASVTSGMGQNLIFSALAAAVIGGVQLTGGQGRIVGALLGVLLLGTLTNVLTLAGVPTFWINAVYGGVILLALFVGRFGARPSRT</sequence>